<accession>A0A2P6S9X5</accession>
<dbReference type="EMBL" id="PDCK01000039">
    <property type="protein sequence ID" value="PRQ55459.1"/>
    <property type="molecule type" value="Genomic_DNA"/>
</dbReference>
<gene>
    <name evidence="1" type="ORF">RchiOBHm_Chr1g0324771</name>
</gene>
<dbReference type="Proteomes" id="UP000238479">
    <property type="component" value="Chromosome 1"/>
</dbReference>
<evidence type="ECO:0000313" key="2">
    <source>
        <dbReference type="Proteomes" id="UP000238479"/>
    </source>
</evidence>
<dbReference type="AlphaFoldDB" id="A0A2P6S9X5"/>
<proteinExistence type="predicted"/>
<keyword evidence="2" id="KW-1185">Reference proteome</keyword>
<reference evidence="1 2" key="1">
    <citation type="journal article" date="2018" name="Nat. Genet.">
        <title>The Rosa genome provides new insights in the design of modern roses.</title>
        <authorList>
            <person name="Bendahmane M."/>
        </authorList>
    </citation>
    <scope>NUCLEOTIDE SEQUENCE [LARGE SCALE GENOMIC DNA]</scope>
    <source>
        <strain evidence="2">cv. Old Blush</strain>
    </source>
</reference>
<name>A0A2P6S9X5_ROSCH</name>
<protein>
    <submittedName>
        <fullName evidence="1">Uncharacterized protein</fullName>
    </submittedName>
</protein>
<sequence>MLSSCFHRDHFKIDRVSNLVFGYSDSIAGNLRPVIQSFARYFWLFLDILNKLEDGNW</sequence>
<dbReference type="Gramene" id="PRQ55459">
    <property type="protein sequence ID" value="PRQ55459"/>
    <property type="gene ID" value="RchiOBHm_Chr1g0324771"/>
</dbReference>
<evidence type="ECO:0000313" key="1">
    <source>
        <dbReference type="EMBL" id="PRQ55459.1"/>
    </source>
</evidence>
<organism evidence="1 2">
    <name type="scientific">Rosa chinensis</name>
    <name type="common">China rose</name>
    <dbReference type="NCBI Taxonomy" id="74649"/>
    <lineage>
        <taxon>Eukaryota</taxon>
        <taxon>Viridiplantae</taxon>
        <taxon>Streptophyta</taxon>
        <taxon>Embryophyta</taxon>
        <taxon>Tracheophyta</taxon>
        <taxon>Spermatophyta</taxon>
        <taxon>Magnoliopsida</taxon>
        <taxon>eudicotyledons</taxon>
        <taxon>Gunneridae</taxon>
        <taxon>Pentapetalae</taxon>
        <taxon>rosids</taxon>
        <taxon>fabids</taxon>
        <taxon>Rosales</taxon>
        <taxon>Rosaceae</taxon>
        <taxon>Rosoideae</taxon>
        <taxon>Rosoideae incertae sedis</taxon>
        <taxon>Rosa</taxon>
    </lineage>
</organism>
<comment type="caution">
    <text evidence="1">The sequence shown here is derived from an EMBL/GenBank/DDBJ whole genome shotgun (WGS) entry which is preliminary data.</text>
</comment>